<protein>
    <submittedName>
        <fullName evidence="17">XPG/Rad2 endonuclease</fullName>
    </submittedName>
</protein>
<feature type="domain" description="XPG-I" evidence="16">
    <location>
        <begin position="6"/>
        <end position="47"/>
    </location>
</feature>
<evidence type="ECO:0000256" key="6">
    <source>
        <dbReference type="ARBA" id="ARBA00022759"/>
    </source>
</evidence>
<evidence type="ECO:0000256" key="5">
    <source>
        <dbReference type="ARBA" id="ARBA00022723"/>
    </source>
</evidence>
<evidence type="ECO:0000256" key="8">
    <source>
        <dbReference type="ARBA" id="ARBA00022801"/>
    </source>
</evidence>
<evidence type="ECO:0000256" key="14">
    <source>
        <dbReference type="ARBA" id="ARBA00034726"/>
    </source>
</evidence>
<dbReference type="GO" id="GO:0008409">
    <property type="term" value="F:5'-3' exonuclease activity"/>
    <property type="evidence" value="ECO:0007669"/>
    <property type="project" value="TreeGrafter"/>
</dbReference>
<dbReference type="FunFam" id="1.10.150.20:FF:000009">
    <property type="entry name" value="Flap endonuclease 1"/>
    <property type="match status" value="1"/>
</dbReference>
<dbReference type="GO" id="GO:0005737">
    <property type="term" value="C:cytoplasm"/>
    <property type="evidence" value="ECO:0007669"/>
    <property type="project" value="TreeGrafter"/>
</dbReference>
<evidence type="ECO:0000313" key="17">
    <source>
        <dbReference type="EMBL" id="GIQ82506.1"/>
    </source>
</evidence>
<dbReference type="CDD" id="cd09901">
    <property type="entry name" value="H3TH_FEN1-like"/>
    <property type="match status" value="1"/>
</dbReference>
<keyword evidence="2" id="KW-0597">Phosphoprotein</keyword>
<evidence type="ECO:0000256" key="9">
    <source>
        <dbReference type="ARBA" id="ARBA00022839"/>
    </source>
</evidence>
<dbReference type="GO" id="GO:0003677">
    <property type="term" value="F:DNA binding"/>
    <property type="evidence" value="ECO:0007669"/>
    <property type="project" value="InterPro"/>
</dbReference>
<dbReference type="InterPro" id="IPR006086">
    <property type="entry name" value="XPG-I_dom"/>
</dbReference>
<dbReference type="GO" id="GO:0017108">
    <property type="term" value="F:5'-flap endonuclease activity"/>
    <property type="evidence" value="ECO:0007669"/>
    <property type="project" value="TreeGrafter"/>
</dbReference>
<reference evidence="17 18" key="1">
    <citation type="journal article" date="2018" name="PLoS ONE">
        <title>The draft genome of Kipferlia bialata reveals reductive genome evolution in fornicate parasites.</title>
        <authorList>
            <person name="Tanifuji G."/>
            <person name="Takabayashi S."/>
            <person name="Kume K."/>
            <person name="Takagi M."/>
            <person name="Nakayama T."/>
            <person name="Kamikawa R."/>
            <person name="Inagaki Y."/>
            <person name="Hashimoto T."/>
        </authorList>
    </citation>
    <scope>NUCLEOTIDE SEQUENCE [LARGE SCALE GENOMIC DNA]</scope>
    <source>
        <strain evidence="17">NY0173</strain>
    </source>
</reference>
<dbReference type="InterPro" id="IPR006084">
    <property type="entry name" value="XPG/Rad2"/>
</dbReference>
<evidence type="ECO:0000256" key="11">
    <source>
        <dbReference type="ARBA" id="ARBA00023128"/>
    </source>
</evidence>
<name>A0A9K3CTR8_9EUKA</name>
<keyword evidence="11" id="KW-0496">Mitochondrion</keyword>
<evidence type="ECO:0000256" key="1">
    <source>
        <dbReference type="ARBA" id="ARBA00001946"/>
    </source>
</evidence>
<dbReference type="SMART" id="SM00279">
    <property type="entry name" value="HhH2"/>
    <property type="match status" value="1"/>
</dbReference>
<dbReference type="PANTHER" id="PTHR11081">
    <property type="entry name" value="FLAP ENDONUCLEASE FAMILY MEMBER"/>
    <property type="match status" value="1"/>
</dbReference>
<feature type="compositionally biased region" description="Basic residues" evidence="15">
    <location>
        <begin position="176"/>
        <end position="193"/>
    </location>
</feature>
<dbReference type="PANTHER" id="PTHR11081:SF9">
    <property type="entry name" value="FLAP ENDONUCLEASE 1"/>
    <property type="match status" value="1"/>
</dbReference>
<evidence type="ECO:0000256" key="15">
    <source>
        <dbReference type="SAM" id="MobiDB-lite"/>
    </source>
</evidence>
<evidence type="ECO:0000313" key="18">
    <source>
        <dbReference type="Proteomes" id="UP000265618"/>
    </source>
</evidence>
<dbReference type="GO" id="GO:0005634">
    <property type="term" value="C:nucleus"/>
    <property type="evidence" value="ECO:0007669"/>
    <property type="project" value="TreeGrafter"/>
</dbReference>
<accession>A0A9K3CTR8</accession>
<keyword evidence="7" id="KW-0227">DNA damage</keyword>
<keyword evidence="18" id="KW-1185">Reference proteome</keyword>
<dbReference type="InterPro" id="IPR008918">
    <property type="entry name" value="HhH2"/>
</dbReference>
<dbReference type="GO" id="GO:0046872">
    <property type="term" value="F:metal ion binding"/>
    <property type="evidence" value="ECO:0007669"/>
    <property type="project" value="UniProtKB-KW"/>
</dbReference>
<gene>
    <name evidence="17" type="ORF">KIPB_003660</name>
</gene>
<keyword evidence="13" id="KW-0539">Nucleus</keyword>
<comment type="caution">
    <text evidence="17">The sequence shown here is derived from an EMBL/GenBank/DDBJ whole genome shotgun (WGS) entry which is preliminary data.</text>
</comment>
<keyword evidence="8" id="KW-0378">Hydrolase</keyword>
<dbReference type="EMBL" id="BDIP01000719">
    <property type="protein sequence ID" value="GIQ82506.1"/>
    <property type="molecule type" value="Genomic_DNA"/>
</dbReference>
<keyword evidence="3" id="KW-0235">DNA replication</keyword>
<keyword evidence="10" id="KW-0460">Magnesium</keyword>
<proteinExistence type="inferred from homology"/>
<evidence type="ECO:0000256" key="2">
    <source>
        <dbReference type="ARBA" id="ARBA00022553"/>
    </source>
</evidence>
<dbReference type="SUPFAM" id="SSF47807">
    <property type="entry name" value="5' to 3' exonuclease, C-terminal subdomain"/>
    <property type="match status" value="1"/>
</dbReference>
<keyword evidence="4" id="KW-0540">Nuclease</keyword>
<keyword evidence="12" id="KW-0234">DNA repair</keyword>
<sequence>SAIQLRRLLFSGKKGQEVWENNLAAVLSGLELTMDQFIDLCMLCGCDYLPSLPGIGYKTAFRLVKDHGDLASVLSVLKADPKRTIPDEWARWEEARTMFTAPIVTDLETLPKFKWGKPKKTELVEFMVKEMGFAEERVEKAIERINAQRNKGGQKRIDSFFVVASTPKARKDLLKKARGKAKKKGANKKGSFR</sequence>
<evidence type="ECO:0000256" key="3">
    <source>
        <dbReference type="ARBA" id="ARBA00022705"/>
    </source>
</evidence>
<evidence type="ECO:0000259" key="16">
    <source>
        <dbReference type="Pfam" id="PF00867"/>
    </source>
</evidence>
<evidence type="ECO:0000256" key="13">
    <source>
        <dbReference type="ARBA" id="ARBA00023242"/>
    </source>
</evidence>
<dbReference type="GO" id="GO:0006281">
    <property type="term" value="P:DNA repair"/>
    <property type="evidence" value="ECO:0007669"/>
    <property type="project" value="UniProtKB-KW"/>
</dbReference>
<dbReference type="InterPro" id="IPR036279">
    <property type="entry name" value="5-3_exonuclease_C_sf"/>
</dbReference>
<dbReference type="OrthoDB" id="1937206at2759"/>
<dbReference type="Gene3D" id="1.10.150.20">
    <property type="entry name" value="5' to 3' exonuclease, C-terminal subdomain"/>
    <property type="match status" value="1"/>
</dbReference>
<feature type="region of interest" description="Disordered" evidence="15">
    <location>
        <begin position="172"/>
        <end position="193"/>
    </location>
</feature>
<evidence type="ECO:0000256" key="12">
    <source>
        <dbReference type="ARBA" id="ARBA00023204"/>
    </source>
</evidence>
<dbReference type="GO" id="GO:0006260">
    <property type="term" value="P:DNA replication"/>
    <property type="evidence" value="ECO:0007669"/>
    <property type="project" value="UniProtKB-KW"/>
</dbReference>
<comment type="cofactor">
    <cofactor evidence="1">
        <name>Mg(2+)</name>
        <dbReference type="ChEBI" id="CHEBI:18420"/>
    </cofactor>
</comment>
<keyword evidence="9" id="KW-0269">Exonuclease</keyword>
<comment type="similarity">
    <text evidence="14">Belongs to the XPG/RAD2 endonuclease family. FEN1 subfamily.</text>
</comment>
<organism evidence="17 18">
    <name type="scientific">Kipferlia bialata</name>
    <dbReference type="NCBI Taxonomy" id="797122"/>
    <lineage>
        <taxon>Eukaryota</taxon>
        <taxon>Metamonada</taxon>
        <taxon>Carpediemonas-like organisms</taxon>
        <taxon>Kipferlia</taxon>
    </lineage>
</organism>
<feature type="non-terminal residue" evidence="17">
    <location>
        <position position="1"/>
    </location>
</feature>
<evidence type="ECO:0000256" key="7">
    <source>
        <dbReference type="ARBA" id="ARBA00022763"/>
    </source>
</evidence>
<keyword evidence="5" id="KW-0479">Metal-binding</keyword>
<evidence type="ECO:0000256" key="4">
    <source>
        <dbReference type="ARBA" id="ARBA00022722"/>
    </source>
</evidence>
<dbReference type="Pfam" id="PF00867">
    <property type="entry name" value="XPG_I"/>
    <property type="match status" value="1"/>
</dbReference>
<dbReference type="AlphaFoldDB" id="A0A9K3CTR8"/>
<evidence type="ECO:0000256" key="10">
    <source>
        <dbReference type="ARBA" id="ARBA00022842"/>
    </source>
</evidence>
<keyword evidence="6 17" id="KW-0255">Endonuclease</keyword>
<dbReference type="Proteomes" id="UP000265618">
    <property type="component" value="Unassembled WGS sequence"/>
</dbReference>